<sequence>MNKAALIYLTFLFLQSCSKLNENKINSSLFLQKLSEKENRNQIFKINPKKDTIITGKSGTKLYIKANSFKNTQNQNTPIELNLKEIYKKSDMVLNQLSTTSDNKLLESSGMIYLDAFQNGQKLSLKDNSPIKIHFVKQNDQNEFRLFNAVTDSTGINWEIDPENHFDTLSITKETYKVSLINYGPTLLDIYQQTLGVTSLDTIILNDISFKERKYISQKFDSAYSDEIKKLKTNGNFVYEDFVISKLKDPDFDTYYFSPSIIMNIDTGSNGQSNQIQIINPLYLSTLKLGWINCDRFINEENLGNMRISLPKSTTNQTITCYLIFDNYNSIMAPAYFSSNHFINIPIGSHATAIAIGFENNQLYYAEKSIKVNHKENLAELKLKKIEEKEFLTKLAKFNSPKK</sequence>
<accession>A0AAE4BT53</accession>
<keyword evidence="2" id="KW-1185">Reference proteome</keyword>
<dbReference type="AlphaFoldDB" id="A0AAE4BT53"/>
<evidence type="ECO:0000313" key="2">
    <source>
        <dbReference type="Proteomes" id="UP001185092"/>
    </source>
</evidence>
<evidence type="ECO:0008006" key="3">
    <source>
        <dbReference type="Google" id="ProtNLM"/>
    </source>
</evidence>
<organism evidence="1 2">
    <name type="scientific">Aureibacter tunicatorum</name>
    <dbReference type="NCBI Taxonomy" id="866807"/>
    <lineage>
        <taxon>Bacteria</taxon>
        <taxon>Pseudomonadati</taxon>
        <taxon>Bacteroidota</taxon>
        <taxon>Cytophagia</taxon>
        <taxon>Cytophagales</taxon>
        <taxon>Persicobacteraceae</taxon>
        <taxon>Aureibacter</taxon>
    </lineage>
</organism>
<name>A0AAE4BT53_9BACT</name>
<reference evidence="1" key="1">
    <citation type="submission" date="2023-07" db="EMBL/GenBank/DDBJ databases">
        <title>Genomic Encyclopedia of Type Strains, Phase IV (KMG-IV): sequencing the most valuable type-strain genomes for metagenomic binning, comparative biology and taxonomic classification.</title>
        <authorList>
            <person name="Goeker M."/>
        </authorList>
    </citation>
    <scope>NUCLEOTIDE SEQUENCE</scope>
    <source>
        <strain evidence="1">DSM 26174</strain>
    </source>
</reference>
<proteinExistence type="predicted"/>
<comment type="caution">
    <text evidence="1">The sequence shown here is derived from an EMBL/GenBank/DDBJ whole genome shotgun (WGS) entry which is preliminary data.</text>
</comment>
<dbReference type="RefSeq" id="WP_309938708.1">
    <property type="nucleotide sequence ID" value="NZ_AP025305.1"/>
</dbReference>
<dbReference type="PROSITE" id="PS51257">
    <property type="entry name" value="PROKAR_LIPOPROTEIN"/>
    <property type="match status" value="1"/>
</dbReference>
<protein>
    <recommendedName>
        <fullName evidence="3">Lipoprotein</fullName>
    </recommendedName>
</protein>
<dbReference type="Proteomes" id="UP001185092">
    <property type="component" value="Unassembled WGS sequence"/>
</dbReference>
<evidence type="ECO:0000313" key="1">
    <source>
        <dbReference type="EMBL" id="MDR6239157.1"/>
    </source>
</evidence>
<dbReference type="EMBL" id="JAVDQD010000002">
    <property type="protein sequence ID" value="MDR6239157.1"/>
    <property type="molecule type" value="Genomic_DNA"/>
</dbReference>
<gene>
    <name evidence="1" type="ORF">HNQ88_002194</name>
</gene>